<dbReference type="AlphaFoldDB" id="A0A1R3FVC2"/>
<accession>A0A1R3FVC2</accession>
<gene>
    <name evidence="1" type="ORF">COLO4_38384</name>
</gene>
<dbReference type="Proteomes" id="UP000187203">
    <property type="component" value="Unassembled WGS sequence"/>
</dbReference>
<keyword evidence="2" id="KW-1185">Reference proteome</keyword>
<proteinExistence type="predicted"/>
<dbReference type="EMBL" id="AWUE01024775">
    <property type="protein sequence ID" value="OMO49792.1"/>
    <property type="molecule type" value="Genomic_DNA"/>
</dbReference>
<evidence type="ECO:0000313" key="1">
    <source>
        <dbReference type="EMBL" id="OMO49792.1"/>
    </source>
</evidence>
<evidence type="ECO:0000313" key="2">
    <source>
        <dbReference type="Proteomes" id="UP000187203"/>
    </source>
</evidence>
<sequence>MEDSRGVCYPVDGLQRRLLAFGHSSSWRYVTTT</sequence>
<reference evidence="2" key="1">
    <citation type="submission" date="2013-09" db="EMBL/GenBank/DDBJ databases">
        <title>Corchorus olitorius genome sequencing.</title>
        <authorList>
            <person name="Alam M."/>
            <person name="Haque M.S."/>
            <person name="Islam M.S."/>
            <person name="Emdad E.M."/>
            <person name="Islam M.M."/>
            <person name="Ahmed B."/>
            <person name="Halim A."/>
            <person name="Hossen Q.M.M."/>
            <person name="Hossain M.Z."/>
            <person name="Ahmed R."/>
            <person name="Khan M.M."/>
            <person name="Islam R."/>
            <person name="Rashid M.M."/>
            <person name="Khan S.A."/>
            <person name="Rahman M.S."/>
            <person name="Alam M."/>
            <person name="Yahiya A.S."/>
            <person name="Khan M.S."/>
            <person name="Azam M.S."/>
            <person name="Haque T."/>
            <person name="Lashkar M.Z.H."/>
            <person name="Akhand A.I."/>
            <person name="Morshed G."/>
            <person name="Roy S."/>
            <person name="Uddin K.S."/>
            <person name="Rabeya T."/>
            <person name="Hossain A.S."/>
            <person name="Chowdhury A."/>
            <person name="Snigdha A.R."/>
            <person name="Mortoza M.S."/>
            <person name="Matin S.A."/>
            <person name="Hoque S.M.E."/>
            <person name="Islam M.K."/>
            <person name="Roy D.K."/>
            <person name="Haider R."/>
            <person name="Moosa M.M."/>
            <person name="Elias S.M."/>
            <person name="Hasan A.M."/>
            <person name="Jahan S."/>
            <person name="Shafiuddin M."/>
            <person name="Mahmood N."/>
            <person name="Shommy N.S."/>
        </authorList>
    </citation>
    <scope>NUCLEOTIDE SEQUENCE [LARGE SCALE GENOMIC DNA]</scope>
    <source>
        <strain evidence="2">cv. O-4</strain>
    </source>
</reference>
<comment type="caution">
    <text evidence="1">The sequence shown here is derived from an EMBL/GenBank/DDBJ whole genome shotgun (WGS) entry which is preliminary data.</text>
</comment>
<organism evidence="1 2">
    <name type="scientific">Corchorus olitorius</name>
    <dbReference type="NCBI Taxonomy" id="93759"/>
    <lineage>
        <taxon>Eukaryota</taxon>
        <taxon>Viridiplantae</taxon>
        <taxon>Streptophyta</taxon>
        <taxon>Embryophyta</taxon>
        <taxon>Tracheophyta</taxon>
        <taxon>Spermatophyta</taxon>
        <taxon>Magnoliopsida</taxon>
        <taxon>eudicotyledons</taxon>
        <taxon>Gunneridae</taxon>
        <taxon>Pentapetalae</taxon>
        <taxon>rosids</taxon>
        <taxon>malvids</taxon>
        <taxon>Malvales</taxon>
        <taxon>Malvaceae</taxon>
        <taxon>Grewioideae</taxon>
        <taxon>Apeibeae</taxon>
        <taxon>Corchorus</taxon>
    </lineage>
</organism>
<name>A0A1R3FVC2_9ROSI</name>
<protein>
    <submittedName>
        <fullName evidence="1">Uncharacterized protein</fullName>
    </submittedName>
</protein>